<dbReference type="GO" id="GO:0046872">
    <property type="term" value="F:metal ion binding"/>
    <property type="evidence" value="ECO:0007669"/>
    <property type="project" value="UniProtKB-KW"/>
</dbReference>
<evidence type="ECO:0000256" key="4">
    <source>
        <dbReference type="ARBA" id="ARBA00022723"/>
    </source>
</evidence>
<evidence type="ECO:0000256" key="1">
    <source>
        <dbReference type="ARBA" id="ARBA00001946"/>
    </source>
</evidence>
<dbReference type="OrthoDB" id="9804921at2"/>
<comment type="function">
    <text evidence="10">Necessary for normal cell division and for the maintenance of normal septation.</text>
</comment>
<gene>
    <name evidence="10" type="primary">engB</name>
    <name evidence="12" type="ORF">SAMN04488132_101248</name>
</gene>
<keyword evidence="8 10" id="KW-0717">Septation</keyword>
<sequence>MLIRKAEYLISSPSFDKCPKPDKPEYAFIGRSNVGKSSLINMLCRNNKLAKTSSAPGKTQMINHFVVTSAASEKSPSEKWYLVDLPGYGFAKVSQSSRRKWEQMIENYLRKRENLVNVFVLIDSRHKPQKLDLEFINQLDLWEIPFTLVFTKSDKEKPGAVQANVKAFFDKMLETWQFLPRYFVTSAEKMQGREDVLQFIADCNKEALSEE</sequence>
<dbReference type="InterPro" id="IPR019987">
    <property type="entry name" value="GTP-bd_ribosome_bio_YsxC"/>
</dbReference>
<evidence type="ECO:0000256" key="6">
    <source>
        <dbReference type="ARBA" id="ARBA00022842"/>
    </source>
</evidence>
<dbReference type="InterPro" id="IPR030393">
    <property type="entry name" value="G_ENGB_dom"/>
</dbReference>
<keyword evidence="3 10" id="KW-0132">Cell division</keyword>
<accession>A0A1T4JW65</accession>
<dbReference type="Gene3D" id="3.40.50.300">
    <property type="entry name" value="P-loop containing nucleotide triphosphate hydrolases"/>
    <property type="match status" value="1"/>
</dbReference>
<keyword evidence="13" id="KW-1185">Reference proteome</keyword>
<evidence type="ECO:0000256" key="9">
    <source>
        <dbReference type="ARBA" id="ARBA00023306"/>
    </source>
</evidence>
<keyword evidence="4" id="KW-0479">Metal-binding</keyword>
<dbReference type="HAMAP" id="MF_00321">
    <property type="entry name" value="GTPase_EngB"/>
    <property type="match status" value="1"/>
</dbReference>
<dbReference type="PANTHER" id="PTHR11649:SF13">
    <property type="entry name" value="ENGB-TYPE G DOMAIN-CONTAINING PROTEIN"/>
    <property type="match status" value="1"/>
</dbReference>
<keyword evidence="5 10" id="KW-0547">Nucleotide-binding</keyword>
<dbReference type="InterPro" id="IPR027417">
    <property type="entry name" value="P-loop_NTPase"/>
</dbReference>
<evidence type="ECO:0000256" key="2">
    <source>
        <dbReference type="ARBA" id="ARBA00009638"/>
    </source>
</evidence>
<evidence type="ECO:0000256" key="5">
    <source>
        <dbReference type="ARBA" id="ARBA00022741"/>
    </source>
</evidence>
<evidence type="ECO:0000259" key="11">
    <source>
        <dbReference type="PROSITE" id="PS51706"/>
    </source>
</evidence>
<comment type="similarity">
    <text evidence="2 10">Belongs to the TRAFAC class TrmE-Era-EngA-EngB-Septin-like GTPase superfamily. EngB GTPase family.</text>
</comment>
<keyword evidence="9 10" id="KW-0131">Cell cycle</keyword>
<dbReference type="GO" id="GO:0005525">
    <property type="term" value="F:GTP binding"/>
    <property type="evidence" value="ECO:0007669"/>
    <property type="project" value="UniProtKB-UniRule"/>
</dbReference>
<dbReference type="EMBL" id="FUWH01000001">
    <property type="protein sequence ID" value="SJZ34381.1"/>
    <property type="molecule type" value="Genomic_DNA"/>
</dbReference>
<dbReference type="STRING" id="413434.SAMN04488132_101248"/>
<dbReference type="NCBIfam" id="TIGR03598">
    <property type="entry name" value="GTPase_YsxC"/>
    <property type="match status" value="1"/>
</dbReference>
<keyword evidence="6" id="KW-0460">Magnesium</keyword>
<dbReference type="PROSITE" id="PS51706">
    <property type="entry name" value="G_ENGB"/>
    <property type="match status" value="1"/>
</dbReference>
<dbReference type="CDD" id="cd01876">
    <property type="entry name" value="YihA_EngB"/>
    <property type="match status" value="1"/>
</dbReference>
<dbReference type="NCBIfam" id="TIGR00231">
    <property type="entry name" value="small_GTP"/>
    <property type="match status" value="1"/>
</dbReference>
<evidence type="ECO:0000256" key="8">
    <source>
        <dbReference type="ARBA" id="ARBA00023210"/>
    </source>
</evidence>
<evidence type="ECO:0000256" key="7">
    <source>
        <dbReference type="ARBA" id="ARBA00023134"/>
    </source>
</evidence>
<name>A0A1T4JW65_9BACT</name>
<keyword evidence="7 10" id="KW-0342">GTP-binding</keyword>
<dbReference type="PANTHER" id="PTHR11649">
    <property type="entry name" value="MSS1/TRME-RELATED GTP-BINDING PROTEIN"/>
    <property type="match status" value="1"/>
</dbReference>
<dbReference type="InterPro" id="IPR006073">
    <property type="entry name" value="GTP-bd"/>
</dbReference>
<dbReference type="AlphaFoldDB" id="A0A1T4JW65"/>
<protein>
    <recommendedName>
        <fullName evidence="10">Probable GTP-binding protein EngB</fullName>
    </recommendedName>
</protein>
<dbReference type="SUPFAM" id="SSF52540">
    <property type="entry name" value="P-loop containing nucleoside triphosphate hydrolases"/>
    <property type="match status" value="1"/>
</dbReference>
<comment type="cofactor">
    <cofactor evidence="1">
        <name>Mg(2+)</name>
        <dbReference type="ChEBI" id="CHEBI:18420"/>
    </cofactor>
</comment>
<feature type="domain" description="EngB-type G" evidence="11">
    <location>
        <begin position="22"/>
        <end position="206"/>
    </location>
</feature>
<evidence type="ECO:0000313" key="13">
    <source>
        <dbReference type="Proteomes" id="UP000190888"/>
    </source>
</evidence>
<proteinExistence type="inferred from homology"/>
<dbReference type="Proteomes" id="UP000190888">
    <property type="component" value="Unassembled WGS sequence"/>
</dbReference>
<organism evidence="12 13">
    <name type="scientific">Sediminibacterium ginsengisoli</name>
    <dbReference type="NCBI Taxonomy" id="413434"/>
    <lineage>
        <taxon>Bacteria</taxon>
        <taxon>Pseudomonadati</taxon>
        <taxon>Bacteroidota</taxon>
        <taxon>Chitinophagia</taxon>
        <taxon>Chitinophagales</taxon>
        <taxon>Chitinophagaceae</taxon>
        <taxon>Sediminibacterium</taxon>
    </lineage>
</organism>
<dbReference type="InterPro" id="IPR005225">
    <property type="entry name" value="Small_GTP-bd"/>
</dbReference>
<dbReference type="Pfam" id="PF01926">
    <property type="entry name" value="MMR_HSR1"/>
    <property type="match status" value="1"/>
</dbReference>
<evidence type="ECO:0000256" key="10">
    <source>
        <dbReference type="HAMAP-Rule" id="MF_00321"/>
    </source>
</evidence>
<reference evidence="12 13" key="1">
    <citation type="submission" date="2017-02" db="EMBL/GenBank/DDBJ databases">
        <authorList>
            <person name="Peterson S.W."/>
        </authorList>
    </citation>
    <scope>NUCLEOTIDE SEQUENCE [LARGE SCALE GENOMIC DNA]</scope>
    <source>
        <strain evidence="12 13">DSM 22335</strain>
    </source>
</reference>
<evidence type="ECO:0000256" key="3">
    <source>
        <dbReference type="ARBA" id="ARBA00022618"/>
    </source>
</evidence>
<dbReference type="GO" id="GO:0000917">
    <property type="term" value="P:division septum assembly"/>
    <property type="evidence" value="ECO:0007669"/>
    <property type="project" value="UniProtKB-KW"/>
</dbReference>
<evidence type="ECO:0000313" key="12">
    <source>
        <dbReference type="EMBL" id="SJZ34381.1"/>
    </source>
</evidence>
<dbReference type="RefSeq" id="WP_078829595.1">
    <property type="nucleotide sequence ID" value="NZ_FUWH01000001.1"/>
</dbReference>